<reference evidence="1 2" key="1">
    <citation type="submission" date="2024-09" db="EMBL/GenBank/DDBJ databases">
        <authorList>
            <person name="Sun Q."/>
            <person name="Mori K."/>
        </authorList>
    </citation>
    <scope>NUCLEOTIDE SEQUENCE [LARGE SCALE GENOMIC DNA]</scope>
    <source>
        <strain evidence="1 2">NCAIM B.02529</strain>
    </source>
</reference>
<proteinExistence type="predicted"/>
<evidence type="ECO:0000313" key="2">
    <source>
        <dbReference type="Proteomes" id="UP001589836"/>
    </source>
</evidence>
<organism evidence="1 2">
    <name type="scientific">Pontibacillus salicampi</name>
    <dbReference type="NCBI Taxonomy" id="1449801"/>
    <lineage>
        <taxon>Bacteria</taxon>
        <taxon>Bacillati</taxon>
        <taxon>Bacillota</taxon>
        <taxon>Bacilli</taxon>
        <taxon>Bacillales</taxon>
        <taxon>Bacillaceae</taxon>
        <taxon>Pontibacillus</taxon>
    </lineage>
</organism>
<sequence>MPQKDLLVSKAYRIEEYNYAKDINVTISEFLAQQEGEMQSIRDTIRKFNSIEMPKISSPIRDVLISQQEAIRNIVKSNFNTINLFNNMNLSASIGDAISDQKATYRFINGTISNNFLKESLAIQSSLGDVLIQQQITSSYVREAMDKFQKSLLEFNKKDMDWSQLGSIIDSSKQLLEGVQGNLVTNEPGSLDGFIIKEEKEEYNEESMMSNLVELFNNVFKVSNTLNPQYIWVILNRLAVILTIMQFLQPNSNVTNNYKVEQQNINIIQIENNYIYENKYYMKRSGINNARYERYDINISDVKNLEFTAGEDT</sequence>
<evidence type="ECO:0008006" key="3">
    <source>
        <dbReference type="Google" id="ProtNLM"/>
    </source>
</evidence>
<protein>
    <recommendedName>
        <fullName evidence="3">LXG domain-containing protein</fullName>
    </recommendedName>
</protein>
<name>A0ABV6LNM5_9BACI</name>
<evidence type="ECO:0000313" key="1">
    <source>
        <dbReference type="EMBL" id="MFC0523889.1"/>
    </source>
</evidence>
<comment type="caution">
    <text evidence="1">The sequence shown here is derived from an EMBL/GenBank/DDBJ whole genome shotgun (WGS) entry which is preliminary data.</text>
</comment>
<keyword evidence="2" id="KW-1185">Reference proteome</keyword>
<dbReference type="Proteomes" id="UP001589836">
    <property type="component" value="Unassembled WGS sequence"/>
</dbReference>
<accession>A0ABV6LNM5</accession>
<gene>
    <name evidence="1" type="ORF">ACFFGV_10000</name>
</gene>
<dbReference type="EMBL" id="JBHLTP010000008">
    <property type="protein sequence ID" value="MFC0523889.1"/>
    <property type="molecule type" value="Genomic_DNA"/>
</dbReference>